<dbReference type="EMBL" id="BKCJ010561374">
    <property type="protein sequence ID" value="GFB14261.1"/>
    <property type="molecule type" value="Genomic_DNA"/>
</dbReference>
<keyword evidence="2" id="KW-0548">Nucleotidyltransferase</keyword>
<dbReference type="SUPFAM" id="SSF56219">
    <property type="entry name" value="DNase I-like"/>
    <property type="match status" value="1"/>
</dbReference>
<feature type="non-terminal residue" evidence="2">
    <location>
        <position position="503"/>
    </location>
</feature>
<comment type="caution">
    <text evidence="2">The sequence shown here is derived from an EMBL/GenBank/DDBJ whole genome shotgun (WGS) entry which is preliminary data.</text>
</comment>
<evidence type="ECO:0000256" key="1">
    <source>
        <dbReference type="SAM" id="MobiDB-lite"/>
    </source>
</evidence>
<evidence type="ECO:0000313" key="2">
    <source>
        <dbReference type="EMBL" id="GFB14261.1"/>
    </source>
</evidence>
<protein>
    <submittedName>
        <fullName evidence="2">RNA-directed DNA polymerase, eukaryota</fullName>
    </submittedName>
</protein>
<gene>
    <name evidence="2" type="ORF">Tci_686232</name>
</gene>
<organism evidence="2">
    <name type="scientific">Tanacetum cinerariifolium</name>
    <name type="common">Dalmatian daisy</name>
    <name type="synonym">Chrysanthemum cinerariifolium</name>
    <dbReference type="NCBI Taxonomy" id="118510"/>
    <lineage>
        <taxon>Eukaryota</taxon>
        <taxon>Viridiplantae</taxon>
        <taxon>Streptophyta</taxon>
        <taxon>Embryophyta</taxon>
        <taxon>Tracheophyta</taxon>
        <taxon>Spermatophyta</taxon>
        <taxon>Magnoliopsida</taxon>
        <taxon>eudicotyledons</taxon>
        <taxon>Gunneridae</taxon>
        <taxon>Pentapetalae</taxon>
        <taxon>asterids</taxon>
        <taxon>campanulids</taxon>
        <taxon>Asterales</taxon>
        <taxon>Asteraceae</taxon>
        <taxon>Asteroideae</taxon>
        <taxon>Anthemideae</taxon>
        <taxon>Anthemidinae</taxon>
        <taxon>Tanacetum</taxon>
    </lineage>
</organism>
<sequence length="503" mass="57225">MSKVKDFGSLANLKVMLGNEGFNNIKLSYMGGYWVMVSFPSVETMKNFQSNVGVESWFSQIQTVSHDFVIDGRVTWVEIEGLPFKMWTENTFRRVASKWGSLLDMDEKEDVCYHSKRIFINTNVASNIFESFKVNYKGRTIWVRAKEVPGWVPDFVEENDVDSDTDKESEDELPDVGVSKPVEEAEEDSDEKMVPDTKFDEIPTNQFDEEVSVGKNKSQSDDPFNIYEILNKKRADNSKKPNSNVSLQYPPGFTSSVDKANNGEQLQDGNENTDEKYAQKDERTGEKHTNLNQKSDIEESVCSGHFKKSKFPQSGRSVLLLIEDLVKVGQAMGYNMEGLAQKAKKDWVKELCITNKVNFLTLQETKMESIDLFCIKRCWGNLAFDYDVSASVGNSGGILCVWDPKMFKKLNSTVSDYFVIIRGDWVPNGNKLLIISVYAPQELAEKRMFWDYLSHVISRWVGEVVIMGDFNEVRDKSERYGSVFNKQGADVFNAFISNAGLTE</sequence>
<feature type="region of interest" description="Disordered" evidence="1">
    <location>
        <begin position="156"/>
        <end position="289"/>
    </location>
</feature>
<keyword evidence="2" id="KW-0695">RNA-directed DNA polymerase</keyword>
<reference evidence="2" key="1">
    <citation type="journal article" date="2019" name="Sci. Rep.">
        <title>Draft genome of Tanacetum cinerariifolium, the natural source of mosquito coil.</title>
        <authorList>
            <person name="Yamashiro T."/>
            <person name="Shiraishi A."/>
            <person name="Satake H."/>
            <person name="Nakayama K."/>
        </authorList>
    </citation>
    <scope>NUCLEOTIDE SEQUENCE</scope>
</reference>
<accession>A0A699KXM4</accession>
<proteinExistence type="predicted"/>
<keyword evidence="2" id="KW-0808">Transferase</keyword>
<feature type="compositionally biased region" description="Basic and acidic residues" evidence="1">
    <location>
        <begin position="191"/>
        <end position="201"/>
    </location>
</feature>
<dbReference type="InterPro" id="IPR036691">
    <property type="entry name" value="Endo/exonu/phosph_ase_sf"/>
</dbReference>
<dbReference type="GO" id="GO:0003964">
    <property type="term" value="F:RNA-directed DNA polymerase activity"/>
    <property type="evidence" value="ECO:0007669"/>
    <property type="project" value="UniProtKB-KW"/>
</dbReference>
<feature type="compositionally biased region" description="Acidic residues" evidence="1">
    <location>
        <begin position="156"/>
        <end position="174"/>
    </location>
</feature>
<dbReference type="AlphaFoldDB" id="A0A699KXM4"/>
<name>A0A699KXM4_TANCI</name>
<feature type="compositionally biased region" description="Basic and acidic residues" evidence="1">
    <location>
        <begin position="273"/>
        <end position="289"/>
    </location>
</feature>
<feature type="compositionally biased region" description="Basic and acidic residues" evidence="1">
    <location>
        <begin position="230"/>
        <end position="239"/>
    </location>
</feature>
<dbReference type="Gene3D" id="3.60.10.10">
    <property type="entry name" value="Endonuclease/exonuclease/phosphatase"/>
    <property type="match status" value="1"/>
</dbReference>
<feature type="compositionally biased region" description="Polar residues" evidence="1">
    <location>
        <begin position="240"/>
        <end position="270"/>
    </location>
</feature>